<evidence type="ECO:0000313" key="3">
    <source>
        <dbReference type="Proteomes" id="UP001165941"/>
    </source>
</evidence>
<feature type="domain" description="DOC" evidence="1">
    <location>
        <begin position="316"/>
        <end position="472"/>
    </location>
</feature>
<dbReference type="PANTHER" id="PTHR45943:SF1">
    <property type="entry name" value="E3 UBIQUITIN-PROTEIN LIGASE MYCBP2"/>
    <property type="match status" value="1"/>
</dbReference>
<name>A0ABX0S0Z8_PONBL</name>
<sequence>MQVKTPRALPTMEAHQVIKANALFLLSLSSAAEPSILCYHPTKPFQSQLPSVKEGISEDLPVKMPCLYLQTLARHHHENFVGYQDDNLFQDEMRYLRSTSVPAPYISVTPDASPNVFEEPESNMKSMPPSLETSPITDTDLAKRTVFQRSYSVVASEYDKQHSILPARVKAIPRRRVNSGDTGERNFQWPVLAFVIQHHDLEGLEIAMKQALRKSACRVFALEEKDTRVCEHPLSDIVIAGEAAHPLPHTFHRLLQTISDLMMSLPSGSSLQQMALRCWSLKFKQSDHQFLHQSNVFHHINNILSKSDDGDSEESFSISIQSGFEAMSQELCIVMCLKDLTSIVDIKTSSRPAMIGSLTDGSTETFWESGDEDKNKTKNVTINCVKGINARYVSVHVDNSRDLGVDLDSRHIGWVTSELPGGDNHIIKIELKGPENTLRVRQVKVLGWKDGESTKIAGQISASVAQQRNCEAETLRVFRLITSQVFGKLISGDAEPTPEQEEKVLLSSPEGEEKVYNVFIYILKIFISLFHFVTFVH</sequence>
<organism evidence="2 3">
    <name type="scientific">Pontoporia blainvillei</name>
    <name type="common">Franciscana</name>
    <name type="synonym">Delphinus blainvillei</name>
    <dbReference type="NCBI Taxonomy" id="48723"/>
    <lineage>
        <taxon>Eukaryota</taxon>
        <taxon>Metazoa</taxon>
        <taxon>Chordata</taxon>
        <taxon>Craniata</taxon>
        <taxon>Vertebrata</taxon>
        <taxon>Euteleostomi</taxon>
        <taxon>Mammalia</taxon>
        <taxon>Eutheria</taxon>
        <taxon>Laurasiatheria</taxon>
        <taxon>Artiodactyla</taxon>
        <taxon>Whippomorpha</taxon>
        <taxon>Cetacea</taxon>
        <taxon>Odontoceti</taxon>
        <taxon>Pontoporiidae</taxon>
        <taxon>Pontoporia</taxon>
    </lineage>
</organism>
<gene>
    <name evidence="2" type="ORF">BU61_1866</name>
</gene>
<dbReference type="Gene3D" id="2.60.120.260">
    <property type="entry name" value="Galactose-binding domain-like"/>
    <property type="match status" value="1"/>
</dbReference>
<reference evidence="2" key="1">
    <citation type="submission" date="2018-05" db="EMBL/GenBank/DDBJ databases">
        <authorList>
            <person name="Pedro S.L.S."/>
            <person name="Freitas R.C."/>
            <person name="Barreto A.S."/>
            <person name="Lima A.O.S."/>
        </authorList>
    </citation>
    <scope>NUCLEOTIDE SEQUENCE</scope>
    <source>
        <strain evidence="2">BP203</strain>
        <tissue evidence="2">Muscle</tissue>
    </source>
</reference>
<dbReference type="PROSITE" id="PS51284">
    <property type="entry name" value="DOC"/>
    <property type="match status" value="1"/>
</dbReference>
<comment type="caution">
    <text evidence="2">The sequence shown here is derived from an EMBL/GenBank/DDBJ whole genome shotgun (WGS) entry which is preliminary data.</text>
</comment>
<dbReference type="Proteomes" id="UP001165941">
    <property type="component" value="Unassembled WGS sequence"/>
</dbReference>
<dbReference type="InterPro" id="IPR004939">
    <property type="entry name" value="APC_su10/DOC_dom"/>
</dbReference>
<accession>A0ABX0S0Z8</accession>
<dbReference type="PANTHER" id="PTHR45943">
    <property type="entry name" value="E3 UBIQUITIN-PROTEIN LIGASE MYCBP2"/>
    <property type="match status" value="1"/>
</dbReference>
<dbReference type="SMART" id="SM01337">
    <property type="entry name" value="APC10"/>
    <property type="match status" value="1"/>
</dbReference>
<dbReference type="InterPro" id="IPR008979">
    <property type="entry name" value="Galactose-bd-like_sf"/>
</dbReference>
<evidence type="ECO:0000313" key="2">
    <source>
        <dbReference type="EMBL" id="NIG58807.1"/>
    </source>
</evidence>
<protein>
    <submittedName>
        <fullName evidence="2">E3 ubiquitin-protein ligase MYCBP2</fullName>
    </submittedName>
</protein>
<proteinExistence type="predicted"/>
<evidence type="ECO:0000259" key="1">
    <source>
        <dbReference type="PROSITE" id="PS51284"/>
    </source>
</evidence>
<dbReference type="SUPFAM" id="SSF49785">
    <property type="entry name" value="Galactose-binding domain-like"/>
    <property type="match status" value="1"/>
</dbReference>
<dbReference type="EMBL" id="PGGH01062222">
    <property type="protein sequence ID" value="NIG58807.1"/>
    <property type="molecule type" value="Genomic_DNA"/>
</dbReference>
<keyword evidence="3" id="KW-1185">Reference proteome</keyword>